<comment type="subcellular location">
    <subcellularLocation>
        <location evidence="2">Cytoplasm</location>
    </subcellularLocation>
    <subcellularLocation>
        <location evidence="1">Nucleus</location>
    </subcellularLocation>
</comment>
<comment type="similarity">
    <text evidence="5">Belongs to the 4-toluene sulfonate uptake permease (TSUP) (TC 2.A.102) family.</text>
</comment>
<dbReference type="PROSITE" id="PS51787">
    <property type="entry name" value="LON_N"/>
    <property type="match status" value="1"/>
</dbReference>
<evidence type="ECO:0000259" key="15">
    <source>
        <dbReference type="PROSITE" id="PS51787"/>
    </source>
</evidence>
<dbReference type="GO" id="GO:0005634">
    <property type="term" value="C:nucleus"/>
    <property type="evidence" value="ECO:0007669"/>
    <property type="project" value="UniProtKB-SubCell"/>
</dbReference>
<evidence type="ECO:0000256" key="11">
    <source>
        <dbReference type="ARBA" id="ARBA00023242"/>
    </source>
</evidence>
<keyword evidence="18" id="KW-1185">Reference proteome</keyword>
<sequence>MSGMDERILEHERLQMEQIRQLDMEELRVEEVDGNSSDDDDDPRLISGGGGASSLGGFTYNTCLASLHSYLGEVDSTHARLSFLDGGTVLNLPMFYTEGVVLFPEATIPLRVLERRFIASVERALTQSNAPCTIGVVRVHVHPEDGKLVFASTGTTAEIRQYRRLDNGSLNVVARGQQRFRLRRQWIDDDGAACGEVQIVEEDAPLRTPNVAFAQVASISNFHRSSFTCVTPSRISPAKHQGFDGVENSWDCGSYGSITSDHSTDMKLLVSTSDSGDSLGLYDRFDEPSSDEEFMHGQDRKMKKSLSKILGGLAKSRKFGSEHSPEKISDDCEKWETNLVVNKSKWQSPAPLSFLPFWIYQMYDSYSLAHRAADLWGKVIGKPSLDEYARKPDVLSFYIASKLPMSEATRQELLEIDGISYRLQREIELLNGFNLIRCKICQTLIAKRSDMLVMSSDGPLNAYVNPHGYIHETITVYNASGLAIRGPPVKEHSWFPGYAWSIANCGSCSSNIGWQFTATKKNLLPKSFWGIRSASVVDDTPRGDKRK</sequence>
<reference evidence="17 18" key="1">
    <citation type="submission" date="2020-08" db="EMBL/GenBank/DDBJ databases">
        <title>Plant Genome Project.</title>
        <authorList>
            <person name="Zhang R.-G."/>
        </authorList>
    </citation>
    <scope>NUCLEOTIDE SEQUENCE [LARGE SCALE GENOMIC DNA]</scope>
    <source>
        <tissue evidence="17">Rhizome</tissue>
    </source>
</reference>
<dbReference type="PANTHER" id="PTHR14255:SF4">
    <property type="entry name" value="PROTEIN CEREBLON"/>
    <property type="match status" value="1"/>
</dbReference>
<evidence type="ECO:0000256" key="4">
    <source>
        <dbReference type="ARBA" id="ARBA00005293"/>
    </source>
</evidence>
<evidence type="ECO:0000256" key="3">
    <source>
        <dbReference type="ARBA" id="ARBA00004906"/>
    </source>
</evidence>
<evidence type="ECO:0000256" key="13">
    <source>
        <dbReference type="ARBA" id="ARBA00046075"/>
    </source>
</evidence>
<evidence type="ECO:0000256" key="6">
    <source>
        <dbReference type="ARBA" id="ARBA00014394"/>
    </source>
</evidence>
<comment type="caution">
    <text evidence="17">The sequence shown here is derived from an EMBL/GenBank/DDBJ whole genome shotgun (WGS) entry which is preliminary data.</text>
</comment>
<protein>
    <recommendedName>
        <fullName evidence="6">Protein cereblon</fullName>
    </recommendedName>
    <alternativeName>
        <fullName evidence="12">Protein ohgata</fullName>
    </alternativeName>
</protein>
<evidence type="ECO:0000256" key="10">
    <source>
        <dbReference type="ARBA" id="ARBA00022833"/>
    </source>
</evidence>
<comment type="pathway">
    <text evidence="3">Protein modification; protein ubiquitination.</text>
</comment>
<accession>A0A8J5G7W5</accession>
<evidence type="ECO:0000256" key="14">
    <source>
        <dbReference type="ARBA" id="ARBA00046796"/>
    </source>
</evidence>
<dbReference type="Pfam" id="PF02190">
    <property type="entry name" value="LON_substr_bdg"/>
    <property type="match status" value="1"/>
</dbReference>
<dbReference type="CDD" id="cd15777">
    <property type="entry name" value="CRBN_C_like"/>
    <property type="match status" value="1"/>
</dbReference>
<comment type="function">
    <text evidence="13">Substrate recognition component of a DCX (DDB1-CUL4-X-box) E3 protein ligase complex that mediates the ubiquitination and subsequent proteasomal degradation of target proteins. Has an essential role in mediating growth by negatively regulating insulin signaling. It also has a role in maintaining presynaptic function in the neuromuscular junction synapses of third-instar larvae.</text>
</comment>
<evidence type="ECO:0000256" key="1">
    <source>
        <dbReference type="ARBA" id="ARBA00004123"/>
    </source>
</evidence>
<proteinExistence type="inferred from homology"/>
<evidence type="ECO:0000256" key="12">
    <source>
        <dbReference type="ARBA" id="ARBA00030079"/>
    </source>
</evidence>
<evidence type="ECO:0000256" key="7">
    <source>
        <dbReference type="ARBA" id="ARBA00022490"/>
    </source>
</evidence>
<keyword evidence="11" id="KW-0539">Nucleus</keyword>
<keyword evidence="10" id="KW-0862">Zinc</keyword>
<feature type="domain" description="CULT" evidence="16">
    <location>
        <begin position="433"/>
        <end position="540"/>
    </location>
</feature>
<dbReference type="PROSITE" id="PS51788">
    <property type="entry name" value="CULT"/>
    <property type="match status" value="1"/>
</dbReference>
<name>A0A8J5G7W5_ZINOF</name>
<keyword evidence="7" id="KW-0963">Cytoplasm</keyword>
<evidence type="ECO:0000313" key="17">
    <source>
        <dbReference type="EMBL" id="KAG6502500.1"/>
    </source>
</evidence>
<dbReference type="InterPro" id="IPR034750">
    <property type="entry name" value="CULT"/>
</dbReference>
<feature type="domain" description="Lon N-terminal" evidence="15">
    <location>
        <begin position="92"/>
        <end position="434"/>
    </location>
</feature>
<dbReference type="AlphaFoldDB" id="A0A8J5G7W5"/>
<organism evidence="17 18">
    <name type="scientific">Zingiber officinale</name>
    <name type="common">Ginger</name>
    <name type="synonym">Amomum zingiber</name>
    <dbReference type="NCBI Taxonomy" id="94328"/>
    <lineage>
        <taxon>Eukaryota</taxon>
        <taxon>Viridiplantae</taxon>
        <taxon>Streptophyta</taxon>
        <taxon>Embryophyta</taxon>
        <taxon>Tracheophyta</taxon>
        <taxon>Spermatophyta</taxon>
        <taxon>Magnoliopsida</taxon>
        <taxon>Liliopsida</taxon>
        <taxon>Zingiberales</taxon>
        <taxon>Zingiberaceae</taxon>
        <taxon>Zingiber</taxon>
    </lineage>
</organism>
<dbReference type="UniPathway" id="UPA00143"/>
<dbReference type="Pfam" id="PF03226">
    <property type="entry name" value="Yippee-Mis18"/>
    <property type="match status" value="1"/>
</dbReference>
<comment type="subunit">
    <text evidence="14">Likely a component of a DCX (DDB1-CUL4-X-box) protein ligase complex. May interact with pic/DDB1.</text>
</comment>
<dbReference type="GO" id="GO:0031464">
    <property type="term" value="C:Cul4A-RING E3 ubiquitin ligase complex"/>
    <property type="evidence" value="ECO:0007669"/>
    <property type="project" value="TreeGrafter"/>
</dbReference>
<evidence type="ECO:0000256" key="8">
    <source>
        <dbReference type="ARBA" id="ARBA00022723"/>
    </source>
</evidence>
<dbReference type="FunFam" id="1.20.58.1480:FF:000007">
    <property type="entry name" value="Lon protease homolog"/>
    <property type="match status" value="1"/>
</dbReference>
<dbReference type="InterPro" id="IPR004910">
    <property type="entry name" value="Yippee/Mis18/Cereblon"/>
</dbReference>
<dbReference type="FunFam" id="2.170.150.20:FF:000005">
    <property type="entry name" value="Blast:Protein cereblon homolog"/>
    <property type="match status" value="1"/>
</dbReference>
<dbReference type="PANTHER" id="PTHR14255">
    <property type="entry name" value="CEREBLON"/>
    <property type="match status" value="1"/>
</dbReference>
<evidence type="ECO:0000256" key="5">
    <source>
        <dbReference type="ARBA" id="ARBA00009142"/>
    </source>
</evidence>
<keyword evidence="9" id="KW-0833">Ubl conjugation pathway</keyword>
<evidence type="ECO:0000256" key="9">
    <source>
        <dbReference type="ARBA" id="ARBA00022786"/>
    </source>
</evidence>
<keyword evidence="8" id="KW-0479">Metal-binding</keyword>
<comment type="similarity">
    <text evidence="4">Belongs to the CRBN family.</text>
</comment>
<dbReference type="Proteomes" id="UP000734854">
    <property type="component" value="Unassembled WGS sequence"/>
</dbReference>
<dbReference type="SMART" id="SM00464">
    <property type="entry name" value="LON"/>
    <property type="match status" value="1"/>
</dbReference>
<dbReference type="OrthoDB" id="267517at2759"/>
<dbReference type="GO" id="GO:0005737">
    <property type="term" value="C:cytoplasm"/>
    <property type="evidence" value="ECO:0007669"/>
    <property type="project" value="UniProtKB-SubCell"/>
</dbReference>
<dbReference type="GO" id="GO:0016567">
    <property type="term" value="P:protein ubiquitination"/>
    <property type="evidence" value="ECO:0007669"/>
    <property type="project" value="UniProtKB-UniPathway"/>
</dbReference>
<evidence type="ECO:0000313" key="18">
    <source>
        <dbReference type="Proteomes" id="UP000734854"/>
    </source>
</evidence>
<dbReference type="InterPro" id="IPR003111">
    <property type="entry name" value="Lon_prtase_N"/>
</dbReference>
<evidence type="ECO:0000256" key="2">
    <source>
        <dbReference type="ARBA" id="ARBA00004496"/>
    </source>
</evidence>
<evidence type="ECO:0000259" key="16">
    <source>
        <dbReference type="PROSITE" id="PS51788"/>
    </source>
</evidence>
<dbReference type="EMBL" id="JACMSC010000010">
    <property type="protein sequence ID" value="KAG6502500.1"/>
    <property type="molecule type" value="Genomic_DNA"/>
</dbReference>
<gene>
    <name evidence="17" type="ORF">ZIOFF_034781</name>
</gene>
<dbReference type="GO" id="GO:0046872">
    <property type="term" value="F:metal ion binding"/>
    <property type="evidence" value="ECO:0007669"/>
    <property type="project" value="UniProtKB-KW"/>
</dbReference>